<evidence type="ECO:0000313" key="1">
    <source>
        <dbReference type="EMBL" id="BBB05392.1"/>
    </source>
</evidence>
<dbReference type="EMBL" id="LC325489">
    <property type="protein sequence ID" value="BBB05392.1"/>
    <property type="molecule type" value="Genomic_DNA"/>
</dbReference>
<name>A0A5H2V498_TURGL</name>
<dbReference type="AlphaFoldDB" id="A0A5H2V498"/>
<keyword evidence="1" id="KW-0496">Mitochondrion</keyword>
<accession>A0A5H2V498</accession>
<protein>
    <submittedName>
        <fullName evidence="1">ORF120B protein</fullName>
    </submittedName>
</protein>
<proteinExistence type="predicted"/>
<organism evidence="1">
    <name type="scientific">Turritis glabra</name>
    <name type="common">Tower mustard</name>
    <name type="synonym">Arabis glabra</name>
    <dbReference type="NCBI Taxonomy" id="63678"/>
    <lineage>
        <taxon>Eukaryota</taxon>
        <taxon>Viridiplantae</taxon>
        <taxon>Streptophyta</taxon>
        <taxon>Embryophyta</taxon>
        <taxon>Tracheophyta</taxon>
        <taxon>Spermatophyta</taxon>
        <taxon>Magnoliopsida</taxon>
        <taxon>eudicotyledons</taxon>
        <taxon>Gunneridae</taxon>
        <taxon>Pentapetalae</taxon>
        <taxon>rosids</taxon>
        <taxon>malvids</taxon>
        <taxon>Brassicales</taxon>
        <taxon>Brassicaceae</taxon>
        <taxon>Turritideae</taxon>
        <taxon>Turritis</taxon>
    </lineage>
</organism>
<sequence>MCSKCLVFHLLHRCEWKGRVPVQALLDLFFFDNLYVGKARASDFVKALCSYTSNESELVADLGMRYTSDFLLRSWSDYGYSPFSMGLIFLWSLDSSFIFSPKLFSPLYVFFFQLLTENNH</sequence>
<geneLocation type="mitochondrion" evidence="1"/>
<reference evidence="1" key="1">
    <citation type="submission" date="2024-06" db="EMBL/GenBank/DDBJ databases">
        <title>Organellar genome sequences of Turritis glabra.</title>
        <authorList>
            <person name="Kawabe A."/>
        </authorList>
    </citation>
    <scope>NUCLEOTIDE SEQUENCE</scope>
    <source>
        <strain evidence="1">OhmiShirahama</strain>
    </source>
</reference>